<evidence type="ECO:0000313" key="2">
    <source>
        <dbReference type="EMBL" id="AKH47990.1"/>
    </source>
</evidence>
<protein>
    <submittedName>
        <fullName evidence="2">Uncharacterized protein</fullName>
    </submittedName>
</protein>
<proteinExistence type="predicted"/>
<dbReference type="EMBL" id="KR029600">
    <property type="protein sequence ID" value="AKH47990.1"/>
    <property type="molecule type" value="Genomic_DNA"/>
</dbReference>
<organism evidence="2">
    <name type="scientific">uncultured marine virus</name>
    <dbReference type="NCBI Taxonomy" id="186617"/>
    <lineage>
        <taxon>Viruses</taxon>
        <taxon>environmental samples</taxon>
    </lineage>
</organism>
<sequence length="99" mass="11027">MDKLFKDVEVKRDDKAPNGEFNATVNLVGEEVGFTDRFGRGYWSKVIKVSGVSYNGMLGILKELKDLPAKYPKGAVLTNKLKKNGNNKRGGTIYTRTTK</sequence>
<accession>A0A0F7L7S2</accession>
<evidence type="ECO:0000256" key="1">
    <source>
        <dbReference type="SAM" id="MobiDB-lite"/>
    </source>
</evidence>
<name>A0A0F7L7S2_9VIRU</name>
<feature type="region of interest" description="Disordered" evidence="1">
    <location>
        <begin position="80"/>
        <end position="99"/>
    </location>
</feature>
<reference evidence="2" key="1">
    <citation type="journal article" date="2015" name="Front. Microbiol.">
        <title>Combining genomic sequencing methods to explore viral diversity and reveal potential virus-host interactions.</title>
        <authorList>
            <person name="Chow C.E."/>
            <person name="Winget D.M."/>
            <person name="White R.A.III."/>
            <person name="Hallam S.J."/>
            <person name="Suttle C.A."/>
        </authorList>
    </citation>
    <scope>NUCLEOTIDE SEQUENCE</scope>
    <source>
        <strain evidence="2">Oxic1_5</strain>
    </source>
</reference>
<reference evidence="2" key="2">
    <citation type="submission" date="2015-03" db="EMBL/GenBank/DDBJ databases">
        <authorList>
            <person name="Chow C.-E.T."/>
            <person name="Winget D.M."/>
            <person name="White R.A.III."/>
            <person name="Hallam S.J."/>
            <person name="Suttle C.A."/>
        </authorList>
    </citation>
    <scope>NUCLEOTIDE SEQUENCE</scope>
    <source>
        <strain evidence="2">Oxic1_5</strain>
    </source>
</reference>